<gene>
    <name evidence="4" type="ORF">PY17X_0306900</name>
    <name evidence="3" type="ORF">PYYM_0307200</name>
</gene>
<dbReference type="GO" id="GO:0071028">
    <property type="term" value="P:nuclear mRNA surveillance"/>
    <property type="evidence" value="ECO:0007669"/>
    <property type="project" value="TreeGrafter"/>
</dbReference>
<dbReference type="AlphaFoldDB" id="A0A078K671"/>
<dbReference type="InterPro" id="IPR020568">
    <property type="entry name" value="Ribosomal_Su5_D2-typ_SF"/>
</dbReference>
<dbReference type="EMBL" id="LK934631">
    <property type="protein sequence ID" value="CDU16256.1"/>
    <property type="molecule type" value="Genomic_DNA"/>
</dbReference>
<dbReference type="GO" id="GO:0034475">
    <property type="term" value="P:U4 snRNA 3'-end processing"/>
    <property type="evidence" value="ECO:0007669"/>
    <property type="project" value="TreeGrafter"/>
</dbReference>
<dbReference type="Gene3D" id="3.30.230.70">
    <property type="entry name" value="GHMP Kinase, N-terminal domain"/>
    <property type="match status" value="1"/>
</dbReference>
<feature type="domain" description="Exoribonuclease phosphorolytic" evidence="2">
    <location>
        <begin position="40"/>
        <end position="162"/>
    </location>
</feature>
<evidence type="ECO:0000313" key="6">
    <source>
        <dbReference type="Proteomes" id="UP000072904"/>
    </source>
</evidence>
<reference evidence="5 6" key="1">
    <citation type="journal article" date="2014" name="BMC Biol.">
        <title>A comprehensive evaluation of rodent malaria parasite genomes and gene expression.</title>
        <authorList>
            <person name="Otto T.D."/>
            <person name="Bohme U."/>
            <person name="Jackson A.P."/>
            <person name="Hunt M."/>
            <person name="Franke-Fayard B."/>
            <person name="Hoeijmakers W.A."/>
            <person name="Religa A.A."/>
            <person name="Robertson L."/>
            <person name="Sanders M."/>
            <person name="Ogun S.A."/>
            <person name="Cunningham D."/>
            <person name="Erhart A."/>
            <person name="Billker O."/>
            <person name="Khan S.M."/>
            <person name="Stunnenberg H.G."/>
            <person name="Langhorne J."/>
            <person name="Holder A.A."/>
            <person name="Waters A.P."/>
            <person name="Newbold C.I."/>
            <person name="Pain A."/>
            <person name="Berriman M."/>
            <person name="Janse C.J."/>
        </authorList>
    </citation>
    <scope>NUCLEOTIDE SEQUENCE [LARGE SCALE GENOMIC DNA]</scope>
    <source>
        <strain evidence="4 5">17X</strain>
        <strain evidence="3 6">YM</strain>
    </source>
</reference>
<dbReference type="Pfam" id="PF01138">
    <property type="entry name" value="RNase_PH"/>
    <property type="match status" value="1"/>
</dbReference>
<dbReference type="InterPro" id="IPR001247">
    <property type="entry name" value="ExoRNase_PH_dom1"/>
</dbReference>
<reference evidence="3" key="2">
    <citation type="submission" date="2014-05" db="EMBL/GenBank/DDBJ databases">
        <authorList>
            <person name="Aslett A.Martin."/>
            <person name="De Silva Nishadi"/>
        </authorList>
    </citation>
    <scope>NUCLEOTIDE SEQUENCE</scope>
    <source>
        <strain evidence="3">YM</strain>
    </source>
</reference>
<dbReference type="GO" id="GO:0005730">
    <property type="term" value="C:nucleolus"/>
    <property type="evidence" value="ECO:0007669"/>
    <property type="project" value="TreeGrafter"/>
</dbReference>
<evidence type="ECO:0000313" key="3">
    <source>
        <dbReference type="EMBL" id="CDU16256.1"/>
    </source>
</evidence>
<name>A0A078K671_PLAYE</name>
<dbReference type="VEuPathDB" id="PlasmoDB:Py17XNL_000303643"/>
<protein>
    <submittedName>
        <fullName evidence="3">3' exoribonuclease, putative</fullName>
    </submittedName>
    <submittedName>
        <fullName evidence="4">Exosome complex component MTR3, putative</fullName>
    </submittedName>
</protein>
<dbReference type="InterPro" id="IPR027408">
    <property type="entry name" value="PNPase/RNase_PH_dom_sf"/>
</dbReference>
<reference evidence="4" key="4">
    <citation type="submission" date="2019-05" db="EMBL/GenBank/DDBJ databases">
        <authorList>
            <consortium name="Pathogen Informatics"/>
        </authorList>
    </citation>
    <scope>NUCLEOTIDE SEQUENCE</scope>
    <source>
        <strain evidence="4">17X</strain>
    </source>
</reference>
<dbReference type="VEuPathDB" id="PlasmoDB:PY00320"/>
<dbReference type="GeneID" id="3830395"/>
<evidence type="ECO:0000313" key="4">
    <source>
        <dbReference type="EMBL" id="VTZ72470.1"/>
    </source>
</evidence>
<dbReference type="VEuPathDB" id="PlasmoDB:PY17X_0306900"/>
<dbReference type="KEGG" id="pyo:PY17X_0306900"/>
<evidence type="ECO:0000313" key="5">
    <source>
        <dbReference type="Proteomes" id="UP000072874"/>
    </source>
</evidence>
<evidence type="ECO:0000259" key="2">
    <source>
        <dbReference type="Pfam" id="PF01138"/>
    </source>
</evidence>
<dbReference type="GO" id="GO:0000176">
    <property type="term" value="C:nuclear exosome (RNase complex)"/>
    <property type="evidence" value="ECO:0007669"/>
    <property type="project" value="TreeGrafter"/>
</dbReference>
<reference evidence="4" key="3">
    <citation type="submission" date="2014-05" db="EMBL/GenBank/DDBJ databases">
        <authorList>
            <person name="Aslett M.A."/>
            <person name="De Silva N."/>
        </authorList>
    </citation>
    <scope>NUCLEOTIDE SEQUENCE</scope>
    <source>
        <strain evidence="4">17X</strain>
    </source>
</reference>
<dbReference type="GO" id="GO:0003723">
    <property type="term" value="F:RNA binding"/>
    <property type="evidence" value="ECO:0007669"/>
    <property type="project" value="TreeGrafter"/>
</dbReference>
<evidence type="ECO:0000256" key="1">
    <source>
        <dbReference type="ARBA" id="ARBA00006678"/>
    </source>
</evidence>
<dbReference type="EMBL" id="LM993657">
    <property type="protein sequence ID" value="VTZ72470.1"/>
    <property type="molecule type" value="Genomic_DNA"/>
</dbReference>
<accession>A0A078K671</accession>
<dbReference type="GO" id="GO:0071051">
    <property type="term" value="P:poly(A)-dependent snoRNA 3'-end processing"/>
    <property type="evidence" value="ECO:0007669"/>
    <property type="project" value="TreeGrafter"/>
</dbReference>
<dbReference type="Proteomes" id="UP000072904">
    <property type="component" value="Chromosome 3"/>
</dbReference>
<dbReference type="OrthoDB" id="27298at2759"/>
<dbReference type="RefSeq" id="XP_022811446.1">
    <property type="nucleotide sequence ID" value="XM_022954949.1"/>
</dbReference>
<dbReference type="OMA" id="TVCFFHG"/>
<dbReference type="Proteomes" id="UP000072874">
    <property type="component" value="Chromosome 3"/>
</dbReference>
<proteinExistence type="inferred from homology"/>
<dbReference type="PANTHER" id="PTHR11953">
    <property type="entry name" value="EXOSOME COMPLEX COMPONENT"/>
    <property type="match status" value="1"/>
</dbReference>
<organism evidence="3 6">
    <name type="scientific">Plasmodium yoelii</name>
    <dbReference type="NCBI Taxonomy" id="5861"/>
    <lineage>
        <taxon>Eukaryota</taxon>
        <taxon>Sar</taxon>
        <taxon>Alveolata</taxon>
        <taxon>Apicomplexa</taxon>
        <taxon>Aconoidasida</taxon>
        <taxon>Haemosporida</taxon>
        <taxon>Plasmodiidae</taxon>
        <taxon>Plasmodium</taxon>
        <taxon>Plasmodium (Vinckeia)</taxon>
    </lineage>
</organism>
<dbReference type="VEuPathDB" id="PlasmoDB:PYYM_0307200"/>
<dbReference type="PANTHER" id="PTHR11953:SF0">
    <property type="entry name" value="EXOSOME COMPLEX COMPONENT RRP41"/>
    <property type="match status" value="1"/>
</dbReference>
<dbReference type="GO" id="GO:0000177">
    <property type="term" value="C:cytoplasmic exosome (RNase complex)"/>
    <property type="evidence" value="ECO:0007669"/>
    <property type="project" value="TreeGrafter"/>
</dbReference>
<dbReference type="SUPFAM" id="SSF54211">
    <property type="entry name" value="Ribosomal protein S5 domain 2-like"/>
    <property type="match status" value="1"/>
</dbReference>
<dbReference type="InterPro" id="IPR050080">
    <property type="entry name" value="RNase_PH"/>
</dbReference>
<dbReference type="GO" id="GO:0016075">
    <property type="term" value="P:rRNA catabolic process"/>
    <property type="evidence" value="ECO:0007669"/>
    <property type="project" value="TreeGrafter"/>
</dbReference>
<comment type="similarity">
    <text evidence="1">Belongs to the RNase PH family.</text>
</comment>
<sequence length="271" mass="30774">MSHYRAPLPHFNFKSKIEKCDEEFQKNGNFKRINNRKNNEIRDMFIKLGENGYSDASCFYSLGNTKILCLIYGPKPDSKNTTYDKGKVLLEIKNLNMEISETSDKSDEDIKNLLMECISNIIILEKYPQCSITIKCLIIQNDGGCLSAALTCISLALVKAQIQMRDMIISITINSIICPNTQRVFHLVDLDKLEEKYYRSKYEMNTITLGICLNLRTVCFFHGFGSFFNNKTLAEVIGYAEGACRSLGCEIKNTLKKYITKDKAGNSTLPS</sequence>